<name>D1CCC1_THET1</name>
<evidence type="ECO:0000313" key="2">
    <source>
        <dbReference type="EMBL" id="ACZ42436.1"/>
    </source>
</evidence>
<dbReference type="Pfam" id="PF00496">
    <property type="entry name" value="SBP_bac_5"/>
    <property type="match status" value="1"/>
</dbReference>
<dbReference type="eggNOG" id="COG0747">
    <property type="taxonomic scope" value="Bacteria"/>
</dbReference>
<dbReference type="GO" id="GO:1904680">
    <property type="term" value="F:peptide transmembrane transporter activity"/>
    <property type="evidence" value="ECO:0007669"/>
    <property type="project" value="TreeGrafter"/>
</dbReference>
<dbReference type="Proteomes" id="UP000000323">
    <property type="component" value="Chromosome 1"/>
</dbReference>
<dbReference type="InterPro" id="IPR039424">
    <property type="entry name" value="SBP_5"/>
</dbReference>
<dbReference type="Gene3D" id="3.10.105.10">
    <property type="entry name" value="Dipeptide-binding Protein, Domain 3"/>
    <property type="match status" value="1"/>
</dbReference>
<dbReference type="InterPro" id="IPR000914">
    <property type="entry name" value="SBP_5_dom"/>
</dbReference>
<feature type="domain" description="Solute-binding protein family 5" evidence="1">
    <location>
        <begin position="78"/>
        <end position="499"/>
    </location>
</feature>
<dbReference type="OrthoDB" id="9772924at2"/>
<dbReference type="HOGENOM" id="CLU_017028_8_2_0"/>
<dbReference type="AlphaFoldDB" id="D1CCC1"/>
<dbReference type="PANTHER" id="PTHR30290:SF62">
    <property type="entry name" value="OLIGOPEPTIDE ABC TRANSPORTER, PERIPLASMIC OLIGOPEPTIDE-BINDING PROTEIN"/>
    <property type="match status" value="1"/>
</dbReference>
<sequence>MKEAPMLAEMVKAGKLPPVQERLPKNPYVVPHPWLKEGKYGGNLRHLYWDEWGMSHFIQESMYGNSPLRWHKDGLAISGGWVEAWEANEDLSTWTFHIREGIKWSDGEPFTVDDVLFWWEDMCLNEEVAEGPPDEARSGKGTLAKFKKVDDYTFQMIFDAPSPLTADRMAMWVNRGIGPSWAVPKHYAKQFHKKYNPNVKKDWANDFNYPEGKAVDFATNPECPTLTGWKLKSYKKGQNCVWERNPYYWCVDKWGNQLPYIDTMTSQYIQDKEVLKLKYTQGEADWAPHFIPVPLSQISIFKEAEPRSKFRVRLWDSGSGSGAAIFFSQDFIEDDLRELIRNPKFRKALSHAANRKQVQALLYLNQGELTTGTFSPKAIEYVINDQGKQVYKSWRDSAVEYNPDKAKQLLDEIGVVDKDGDGFREMPNGKKLLLTLDYGADQPQDGEAVRNDELLVRDWKAIGINARLNPVPPTGRDDRWKAGKLMSNADWGIGDGPNHLVYPQWLVPMEYSRWAPLHGQWYDLRGTPKENQQKNVNPWQRTPPRIGPFDKECEPAIKQLWKLLDQSKTEPDFMKRTQLVWDMIKVHVDNGPFVQGTVANFPRAVLVKDGLMNVPTHEDLKAWGQGGFTDPWIHPTPAVYDPEAWYWDNPEEHTMM</sequence>
<proteinExistence type="predicted"/>
<accession>D1CCC1</accession>
<dbReference type="PANTHER" id="PTHR30290">
    <property type="entry name" value="PERIPLASMIC BINDING COMPONENT OF ABC TRANSPORTER"/>
    <property type="match status" value="1"/>
</dbReference>
<dbReference type="SUPFAM" id="SSF53850">
    <property type="entry name" value="Periplasmic binding protein-like II"/>
    <property type="match status" value="1"/>
</dbReference>
<dbReference type="CDD" id="cd08500">
    <property type="entry name" value="PBP2_NikA_DppA_OppA_like_4"/>
    <property type="match status" value="1"/>
</dbReference>
<dbReference type="Gene3D" id="3.40.190.10">
    <property type="entry name" value="Periplasmic binding protein-like II"/>
    <property type="match status" value="1"/>
</dbReference>
<evidence type="ECO:0000259" key="1">
    <source>
        <dbReference type="Pfam" id="PF00496"/>
    </source>
</evidence>
<gene>
    <name evidence="2" type="ordered locus">Tter_1530</name>
</gene>
<protein>
    <submittedName>
        <fullName evidence="2">Extracellular solute-binding protein family 5</fullName>
    </submittedName>
</protein>
<reference evidence="3" key="1">
    <citation type="journal article" date="2010" name="Stand. Genomic Sci.">
        <title>Complete genome sequence of 'Thermobaculum terrenum' type strain (YNP1).</title>
        <authorList>
            <person name="Kiss H."/>
            <person name="Cleland D."/>
            <person name="Lapidus A."/>
            <person name="Lucas S."/>
            <person name="Glavina Del Rio T."/>
            <person name="Nolan M."/>
            <person name="Tice H."/>
            <person name="Han C."/>
            <person name="Goodwin L."/>
            <person name="Pitluck S."/>
            <person name="Liolios K."/>
            <person name="Ivanova N."/>
            <person name="Mavromatis K."/>
            <person name="Ovchinnikova G."/>
            <person name="Pati A."/>
            <person name="Chen A."/>
            <person name="Palaniappan K."/>
            <person name="Land M."/>
            <person name="Hauser L."/>
            <person name="Chang Y."/>
            <person name="Jeffries C."/>
            <person name="Lu M."/>
            <person name="Brettin T."/>
            <person name="Detter J."/>
            <person name="Goker M."/>
            <person name="Tindall B."/>
            <person name="Beck B."/>
            <person name="McDermott T."/>
            <person name="Woyke T."/>
            <person name="Bristow J."/>
            <person name="Eisen J."/>
            <person name="Markowitz V."/>
            <person name="Hugenholtz P."/>
            <person name="Kyrpides N."/>
            <person name="Klenk H."/>
            <person name="Cheng J."/>
        </authorList>
    </citation>
    <scope>NUCLEOTIDE SEQUENCE [LARGE SCALE GENOMIC DNA]</scope>
    <source>
        <strain evidence="3">ATCC BAA-798 / YNP1</strain>
    </source>
</reference>
<organism evidence="2 3">
    <name type="scientific">Thermobaculum terrenum (strain ATCC BAA-798 / CCMEE 7001 / YNP1)</name>
    <dbReference type="NCBI Taxonomy" id="525904"/>
    <lineage>
        <taxon>Bacteria</taxon>
        <taxon>Bacillati</taxon>
        <taxon>Chloroflexota</taxon>
        <taxon>Chloroflexia</taxon>
        <taxon>Candidatus Thermobaculales</taxon>
        <taxon>Candidatus Thermobaculaceae</taxon>
        <taxon>Thermobaculum</taxon>
    </lineage>
</organism>
<evidence type="ECO:0000313" key="3">
    <source>
        <dbReference type="Proteomes" id="UP000000323"/>
    </source>
</evidence>
<dbReference type="GO" id="GO:0015833">
    <property type="term" value="P:peptide transport"/>
    <property type="evidence" value="ECO:0007669"/>
    <property type="project" value="TreeGrafter"/>
</dbReference>
<keyword evidence="3" id="KW-1185">Reference proteome</keyword>
<dbReference type="EMBL" id="CP001825">
    <property type="protein sequence ID" value="ACZ42436.1"/>
    <property type="molecule type" value="Genomic_DNA"/>
</dbReference>
<dbReference type="STRING" id="525904.Tter_1530"/>
<dbReference type="KEGG" id="ttr:Tter_1530"/>